<gene>
    <name evidence="10" type="ORF">HAQ05_13605</name>
</gene>
<evidence type="ECO:0000313" key="11">
    <source>
        <dbReference type="Proteomes" id="UP000805841"/>
    </source>
</evidence>
<name>A0ABR7Z383_9PSED</name>
<dbReference type="InterPro" id="IPR030679">
    <property type="entry name" value="ABC_ATPase_HisP-typ"/>
</dbReference>
<keyword evidence="6" id="KW-0547">Nucleotide-binding</keyword>
<keyword evidence="8" id="KW-0472">Membrane</keyword>
<dbReference type="GO" id="GO:0005524">
    <property type="term" value="F:ATP binding"/>
    <property type="evidence" value="ECO:0007669"/>
    <property type="project" value="UniProtKB-KW"/>
</dbReference>
<evidence type="ECO:0000256" key="3">
    <source>
        <dbReference type="ARBA" id="ARBA00022448"/>
    </source>
</evidence>
<dbReference type="Pfam" id="PF00005">
    <property type="entry name" value="ABC_tran"/>
    <property type="match status" value="1"/>
</dbReference>
<keyword evidence="4" id="KW-1003">Cell membrane</keyword>
<keyword evidence="7 10" id="KW-0067">ATP-binding</keyword>
<evidence type="ECO:0000313" key="10">
    <source>
        <dbReference type="EMBL" id="MBD1599736.1"/>
    </source>
</evidence>
<proteinExistence type="inferred from homology"/>
<dbReference type="PIRSF" id="PIRSF039085">
    <property type="entry name" value="ABC_ATPase_HisP"/>
    <property type="match status" value="1"/>
</dbReference>
<dbReference type="SUPFAM" id="SSF52540">
    <property type="entry name" value="P-loop containing nucleoside triphosphate hydrolases"/>
    <property type="match status" value="1"/>
</dbReference>
<reference evidence="10 11" key="1">
    <citation type="journal article" date="2020" name="Insects">
        <title>Bacteria Belonging to Pseudomonas typographi sp. nov. from the Bark Beetle Ips typographus Have Genomic Potential to Aid in the Host Ecology.</title>
        <authorList>
            <person name="Peral-Aranega E."/>
            <person name="Saati-Santamaria Z."/>
            <person name="Kolarik M."/>
            <person name="Rivas R."/>
            <person name="Garcia-Fraile P."/>
        </authorList>
    </citation>
    <scope>NUCLEOTIDE SEQUENCE [LARGE SCALE GENOMIC DNA]</scope>
    <source>
        <strain evidence="10 11">CA3A</strain>
    </source>
</reference>
<evidence type="ECO:0000259" key="9">
    <source>
        <dbReference type="PROSITE" id="PS50893"/>
    </source>
</evidence>
<dbReference type="PANTHER" id="PTHR43166">
    <property type="entry name" value="AMINO ACID IMPORT ATP-BINDING PROTEIN"/>
    <property type="match status" value="1"/>
</dbReference>
<evidence type="ECO:0000256" key="8">
    <source>
        <dbReference type="ARBA" id="ARBA00023136"/>
    </source>
</evidence>
<keyword evidence="3" id="KW-0813">Transport</keyword>
<evidence type="ECO:0000256" key="4">
    <source>
        <dbReference type="ARBA" id="ARBA00022475"/>
    </source>
</evidence>
<dbReference type="PROSITE" id="PS50893">
    <property type="entry name" value="ABC_TRANSPORTER_2"/>
    <property type="match status" value="1"/>
</dbReference>
<evidence type="ECO:0000256" key="1">
    <source>
        <dbReference type="ARBA" id="ARBA00004417"/>
    </source>
</evidence>
<feature type="domain" description="ABC transporter" evidence="9">
    <location>
        <begin position="2"/>
        <end position="246"/>
    </location>
</feature>
<dbReference type="InterPro" id="IPR050086">
    <property type="entry name" value="MetN_ABC_transporter-like"/>
</dbReference>
<evidence type="ECO:0000256" key="5">
    <source>
        <dbReference type="ARBA" id="ARBA00022519"/>
    </source>
</evidence>
<dbReference type="EMBL" id="JAAOCA010000015">
    <property type="protein sequence ID" value="MBD1599736.1"/>
    <property type="molecule type" value="Genomic_DNA"/>
</dbReference>
<accession>A0ABR7Z383</accession>
<dbReference type="PROSITE" id="PS00211">
    <property type="entry name" value="ABC_TRANSPORTER_1"/>
    <property type="match status" value="1"/>
</dbReference>
<dbReference type="InterPro" id="IPR027417">
    <property type="entry name" value="P-loop_NTPase"/>
</dbReference>
<comment type="caution">
    <text evidence="10">The sequence shown here is derived from an EMBL/GenBank/DDBJ whole genome shotgun (WGS) entry which is preliminary data.</text>
</comment>
<dbReference type="RefSeq" id="WP_190421419.1">
    <property type="nucleotide sequence ID" value="NZ_JAAOCA010000015.1"/>
</dbReference>
<sequence>MLSVKHLSKSYGNLVILKDISVEIGANEVVAVIGPSGSGKSTLLKCLNFLEPYDGGEVRFEGTLVGYREHSAGKHLAKEKVTNLLRARIGMVFQNFNLFPHMSVIENLLEGPVQVLGENRAEVEHRAQALLLKVGLQDKAHARPSTLSGGQQQRAAIARALAMRPRLMLFDEPTSALDPELVGEVLSIIAQLATEGMPMVIVTHEMSFAREVASRVIFMEGGEIVEEGPPEKIFRQPDNLRTQQFLSRVLH</sequence>
<organism evidence="10 11">
    <name type="scientific">Pseudomonas typographi</name>
    <dbReference type="NCBI Taxonomy" id="2715964"/>
    <lineage>
        <taxon>Bacteria</taxon>
        <taxon>Pseudomonadati</taxon>
        <taxon>Pseudomonadota</taxon>
        <taxon>Gammaproteobacteria</taxon>
        <taxon>Pseudomonadales</taxon>
        <taxon>Pseudomonadaceae</taxon>
        <taxon>Pseudomonas</taxon>
    </lineage>
</organism>
<dbReference type="CDD" id="cd03262">
    <property type="entry name" value="ABC_HisP_GlnQ"/>
    <property type="match status" value="1"/>
</dbReference>
<dbReference type="SMART" id="SM00382">
    <property type="entry name" value="AAA"/>
    <property type="match status" value="1"/>
</dbReference>
<dbReference type="InterPro" id="IPR003439">
    <property type="entry name" value="ABC_transporter-like_ATP-bd"/>
</dbReference>
<dbReference type="Proteomes" id="UP000805841">
    <property type="component" value="Unassembled WGS sequence"/>
</dbReference>
<comment type="similarity">
    <text evidence="2">Belongs to the ABC transporter superfamily.</text>
</comment>
<dbReference type="InterPro" id="IPR003593">
    <property type="entry name" value="AAA+_ATPase"/>
</dbReference>
<evidence type="ECO:0000256" key="6">
    <source>
        <dbReference type="ARBA" id="ARBA00022741"/>
    </source>
</evidence>
<keyword evidence="5" id="KW-0997">Cell inner membrane</keyword>
<dbReference type="InterPro" id="IPR017871">
    <property type="entry name" value="ABC_transporter-like_CS"/>
</dbReference>
<evidence type="ECO:0000256" key="7">
    <source>
        <dbReference type="ARBA" id="ARBA00022840"/>
    </source>
</evidence>
<comment type="subcellular location">
    <subcellularLocation>
        <location evidence="1">Cell inner membrane</location>
        <topology evidence="1">Peripheral membrane protein</topology>
    </subcellularLocation>
</comment>
<keyword evidence="11" id="KW-1185">Reference proteome</keyword>
<evidence type="ECO:0000256" key="2">
    <source>
        <dbReference type="ARBA" id="ARBA00005417"/>
    </source>
</evidence>
<dbReference type="PANTHER" id="PTHR43166:SF35">
    <property type="entry name" value="L-CYSTINE IMPORT ATP-BINDING PROTEIN TCYN"/>
    <property type="match status" value="1"/>
</dbReference>
<protein>
    <submittedName>
        <fullName evidence="10">Amino acid ABC transporter ATP-binding protein</fullName>
    </submittedName>
</protein>
<dbReference type="Gene3D" id="3.40.50.300">
    <property type="entry name" value="P-loop containing nucleotide triphosphate hydrolases"/>
    <property type="match status" value="1"/>
</dbReference>